<sequence>MSIPVVSFAKATLLCLLLTQLSRAQNYIAPPKNFVKMYYKGYQKYVFPKDAYYLEKSLPVNANKEAKIDYTEKLQQAINKYPVVIMPNFPVLINSKGLLIPSDRIIYFNQYSMIKFKGPALERLNDIIKIYDVSNVKIYNANIIGSRREKSNQKGEWSAGICVLNSSNVEINNFQIKDTWGDGIFIGSENGKVSSNIVVKNGFIDFARRDGVSITSADNLDIDYVFISNTYGTLPMSGIQIEPSLYSEIIQNVKLKNIYTYNNPGGLIINLQSFSAKSGLNKKEVSVNVKNFTDEGSNYSFGTSISNDDLTQNPIGKIMITNAVWKNPKKDFYWRNSNAYDINIVLDKINKYKNNKLISTED</sequence>
<dbReference type="EMBL" id="JBCGDP010000002">
    <property type="protein sequence ID" value="MEM0575283.1"/>
    <property type="molecule type" value="Genomic_DNA"/>
</dbReference>
<dbReference type="InterPro" id="IPR012334">
    <property type="entry name" value="Pectin_lyas_fold"/>
</dbReference>
<keyword evidence="3" id="KW-1185">Reference proteome</keyword>
<organism evidence="2 3">
    <name type="scientific">Flavobacterium polysaccharolyticum</name>
    <dbReference type="NCBI Taxonomy" id="3133148"/>
    <lineage>
        <taxon>Bacteria</taxon>
        <taxon>Pseudomonadati</taxon>
        <taxon>Bacteroidota</taxon>
        <taxon>Flavobacteriia</taxon>
        <taxon>Flavobacteriales</taxon>
        <taxon>Flavobacteriaceae</taxon>
        <taxon>Flavobacterium</taxon>
    </lineage>
</organism>
<reference evidence="2 3" key="1">
    <citation type="submission" date="2024-03" db="EMBL/GenBank/DDBJ databases">
        <title>Two novel species of the genus Flavobacterium exhibiting potentially degradation of complex polysaccharides.</title>
        <authorList>
            <person name="Lian X."/>
        </authorList>
    </citation>
    <scope>NUCLEOTIDE SEQUENCE [LARGE SCALE GENOMIC DNA]</scope>
    <source>
        <strain evidence="2 3">N6</strain>
    </source>
</reference>
<accession>A0ABU9NKS3</accession>
<evidence type="ECO:0000313" key="2">
    <source>
        <dbReference type="EMBL" id="MEM0575283.1"/>
    </source>
</evidence>
<dbReference type="SMART" id="SM00710">
    <property type="entry name" value="PbH1"/>
    <property type="match status" value="4"/>
</dbReference>
<feature type="chain" id="PRO_5045923617" description="Right handed beta helix region" evidence="1">
    <location>
        <begin position="25"/>
        <end position="362"/>
    </location>
</feature>
<dbReference type="SUPFAM" id="SSF51126">
    <property type="entry name" value="Pectin lyase-like"/>
    <property type="match status" value="1"/>
</dbReference>
<dbReference type="InterPro" id="IPR006626">
    <property type="entry name" value="PbH1"/>
</dbReference>
<dbReference type="Proteomes" id="UP001468798">
    <property type="component" value="Unassembled WGS sequence"/>
</dbReference>
<name>A0ABU9NKS3_9FLAO</name>
<keyword evidence="1" id="KW-0732">Signal</keyword>
<dbReference type="RefSeq" id="WP_342690410.1">
    <property type="nucleotide sequence ID" value="NZ_JBCGDP010000002.1"/>
</dbReference>
<proteinExistence type="predicted"/>
<evidence type="ECO:0000313" key="3">
    <source>
        <dbReference type="Proteomes" id="UP001468798"/>
    </source>
</evidence>
<evidence type="ECO:0000256" key="1">
    <source>
        <dbReference type="SAM" id="SignalP"/>
    </source>
</evidence>
<dbReference type="InterPro" id="IPR011050">
    <property type="entry name" value="Pectin_lyase_fold/virulence"/>
</dbReference>
<comment type="caution">
    <text evidence="2">The sequence shown here is derived from an EMBL/GenBank/DDBJ whole genome shotgun (WGS) entry which is preliminary data.</text>
</comment>
<feature type="signal peptide" evidence="1">
    <location>
        <begin position="1"/>
        <end position="24"/>
    </location>
</feature>
<evidence type="ECO:0008006" key="4">
    <source>
        <dbReference type="Google" id="ProtNLM"/>
    </source>
</evidence>
<protein>
    <recommendedName>
        <fullName evidence="4">Right handed beta helix region</fullName>
    </recommendedName>
</protein>
<gene>
    <name evidence="2" type="ORF">WFZ86_02140</name>
</gene>
<dbReference type="Gene3D" id="2.160.20.10">
    <property type="entry name" value="Single-stranded right-handed beta-helix, Pectin lyase-like"/>
    <property type="match status" value="1"/>
</dbReference>